<organism evidence="2 3">
    <name type="scientific">Echinicola strongylocentroti</name>
    <dbReference type="NCBI Taxonomy" id="1795355"/>
    <lineage>
        <taxon>Bacteria</taxon>
        <taxon>Pseudomonadati</taxon>
        <taxon>Bacteroidota</taxon>
        <taxon>Cytophagia</taxon>
        <taxon>Cytophagales</taxon>
        <taxon>Cyclobacteriaceae</taxon>
        <taxon>Echinicola</taxon>
    </lineage>
</organism>
<dbReference type="AlphaFoldDB" id="A0A2Z4ID39"/>
<gene>
    <name evidence="2" type="ORF">DN752_01500</name>
</gene>
<accession>A0A2Z4ID39</accession>
<name>A0A2Z4ID39_9BACT</name>
<reference evidence="2 3" key="1">
    <citation type="submission" date="2018-06" db="EMBL/GenBank/DDBJ databases">
        <title>Echinicola strongylocentroti sp. nov., isolated from a sea urchin Strongylocentrotus intermedius.</title>
        <authorList>
            <person name="Bae S.S."/>
        </authorList>
    </citation>
    <scope>NUCLEOTIDE SEQUENCE [LARGE SCALE GENOMIC DNA]</scope>
    <source>
        <strain evidence="2 3">MEBiC08714</strain>
    </source>
</reference>
<dbReference type="Proteomes" id="UP000248688">
    <property type="component" value="Chromosome"/>
</dbReference>
<keyword evidence="1" id="KW-0812">Transmembrane</keyword>
<dbReference type="InterPro" id="IPR021215">
    <property type="entry name" value="DUF2752"/>
</dbReference>
<keyword evidence="3" id="KW-1185">Reference proteome</keyword>
<proteinExistence type="predicted"/>
<evidence type="ECO:0008006" key="4">
    <source>
        <dbReference type="Google" id="ProtNLM"/>
    </source>
</evidence>
<feature type="transmembrane region" description="Helical" evidence="1">
    <location>
        <begin position="68"/>
        <end position="88"/>
    </location>
</feature>
<evidence type="ECO:0000313" key="2">
    <source>
        <dbReference type="EMBL" id="AWW28912.1"/>
    </source>
</evidence>
<dbReference type="RefSeq" id="WP_112782333.1">
    <property type="nucleotide sequence ID" value="NZ_CP030041.1"/>
</dbReference>
<dbReference type="Pfam" id="PF10825">
    <property type="entry name" value="DUF2752"/>
    <property type="match status" value="1"/>
</dbReference>
<protein>
    <recommendedName>
        <fullName evidence="4">DUF2752 domain-containing protein</fullName>
    </recommendedName>
</protein>
<dbReference type="KEGG" id="est:DN752_01500"/>
<feature type="transmembrane region" description="Helical" evidence="1">
    <location>
        <begin position="7"/>
        <end position="28"/>
    </location>
</feature>
<sequence length="101" mass="11464">MKEIRNILMKLPLELVFWPAALMAIMFIDPSHEHHFTLCPLGLAGIEWCPGCGLGRSMKLLAMGDISASFQMHPLGGFAWAVILYRMFEIIKQLKTKRNYG</sequence>
<dbReference type="OrthoDB" id="1525013at2"/>
<evidence type="ECO:0000313" key="3">
    <source>
        <dbReference type="Proteomes" id="UP000248688"/>
    </source>
</evidence>
<keyword evidence="1" id="KW-0472">Membrane</keyword>
<evidence type="ECO:0000256" key="1">
    <source>
        <dbReference type="SAM" id="Phobius"/>
    </source>
</evidence>
<keyword evidence="1" id="KW-1133">Transmembrane helix</keyword>
<dbReference type="EMBL" id="CP030041">
    <property type="protein sequence ID" value="AWW28912.1"/>
    <property type="molecule type" value="Genomic_DNA"/>
</dbReference>